<dbReference type="EMBL" id="VULZ01000016">
    <property type="protein sequence ID" value="MSS15857.1"/>
    <property type="molecule type" value="Genomic_DNA"/>
</dbReference>
<keyword evidence="6" id="KW-1185">Reference proteome</keyword>
<protein>
    <submittedName>
        <fullName evidence="5">Carbohydrate kinase family protein</fullName>
    </submittedName>
</protein>
<comment type="caution">
    <text evidence="5">The sequence shown here is derived from an EMBL/GenBank/DDBJ whole genome shotgun (WGS) entry which is preliminary data.</text>
</comment>
<dbReference type="RefSeq" id="WP_154527128.1">
    <property type="nucleotide sequence ID" value="NZ_JAQYJL010000030.1"/>
</dbReference>
<reference evidence="5 6" key="1">
    <citation type="submission" date="2019-08" db="EMBL/GenBank/DDBJ databases">
        <title>In-depth cultivation of the pig gut microbiome towards novel bacterial diversity and tailored functional studies.</title>
        <authorList>
            <person name="Wylensek D."/>
            <person name="Hitch T.C.A."/>
            <person name="Clavel T."/>
        </authorList>
    </citation>
    <scope>NUCLEOTIDE SEQUENCE [LARGE SCALE GENOMIC DNA]</scope>
    <source>
        <strain evidence="5 6">Oil+RF-744-WCA-WT-11</strain>
    </source>
</reference>
<evidence type="ECO:0000256" key="2">
    <source>
        <dbReference type="ARBA" id="ARBA00022679"/>
    </source>
</evidence>
<comment type="similarity">
    <text evidence="1">Belongs to the carbohydrate kinase PfkB family.</text>
</comment>
<proteinExistence type="inferred from homology"/>
<dbReference type="Gene3D" id="3.40.1190.20">
    <property type="match status" value="1"/>
</dbReference>
<evidence type="ECO:0000313" key="5">
    <source>
        <dbReference type="EMBL" id="MSS15857.1"/>
    </source>
</evidence>
<evidence type="ECO:0000259" key="4">
    <source>
        <dbReference type="Pfam" id="PF00294"/>
    </source>
</evidence>
<dbReference type="InterPro" id="IPR002173">
    <property type="entry name" value="Carboh/pur_kinase_PfkB_CS"/>
</dbReference>
<dbReference type="GO" id="GO:0016301">
    <property type="term" value="F:kinase activity"/>
    <property type="evidence" value="ECO:0007669"/>
    <property type="project" value="UniProtKB-KW"/>
</dbReference>
<dbReference type="SUPFAM" id="SSF53613">
    <property type="entry name" value="Ribokinase-like"/>
    <property type="match status" value="1"/>
</dbReference>
<sequence>MNVICVGDLCCDLIVPYGGMRSALARGDFSKETADSMLVRMQCGGSVANVARNIGKLSDSESRPRFITPLKLDELGLYLEGEMEKAGVDMSGAVPCDRSNMYCIAVLDESGERTMFCFVPPWADYPHFTADSFRNAPKAERGDIVFTSGMAFLDDAANNAAVLTFFKEQKEHGATVIFDLNVRAESYGYAGERKASMEQMIAMSDLVLGSGSDEFSQVTGHPGQMAAAEVLMDRMCGKDRSGQPKTVIARDGADPILVMSSSGQQRDTWIPVRPVKPVSTLGAGDAFDGAFIHALSGGSTVQEATRAASDYAGRVISGQA</sequence>
<dbReference type="PROSITE" id="PS00584">
    <property type="entry name" value="PFKB_KINASES_2"/>
    <property type="match status" value="1"/>
</dbReference>
<gene>
    <name evidence="5" type="ORF">FYJ35_12590</name>
</gene>
<keyword evidence="3 5" id="KW-0418">Kinase</keyword>
<evidence type="ECO:0000256" key="1">
    <source>
        <dbReference type="ARBA" id="ARBA00010688"/>
    </source>
</evidence>
<feature type="domain" description="Carbohydrate kinase PfkB" evidence="4">
    <location>
        <begin position="3"/>
        <end position="316"/>
    </location>
</feature>
<dbReference type="AlphaFoldDB" id="A0A6L5X8D4"/>
<evidence type="ECO:0000256" key="3">
    <source>
        <dbReference type="ARBA" id="ARBA00022777"/>
    </source>
</evidence>
<dbReference type="InterPro" id="IPR050306">
    <property type="entry name" value="PfkB_Carbo_kinase"/>
</dbReference>
<dbReference type="Proteomes" id="UP000481852">
    <property type="component" value="Unassembled WGS sequence"/>
</dbReference>
<evidence type="ECO:0000313" key="6">
    <source>
        <dbReference type="Proteomes" id="UP000481852"/>
    </source>
</evidence>
<name>A0A6L5X8D4_9FIRM</name>
<dbReference type="InterPro" id="IPR029056">
    <property type="entry name" value="Ribokinase-like"/>
</dbReference>
<dbReference type="PANTHER" id="PTHR43085">
    <property type="entry name" value="HEXOKINASE FAMILY MEMBER"/>
    <property type="match status" value="1"/>
</dbReference>
<dbReference type="Pfam" id="PF00294">
    <property type="entry name" value="PfkB"/>
    <property type="match status" value="1"/>
</dbReference>
<accession>A0A6L5X8D4</accession>
<organism evidence="5 6">
    <name type="scientific">Porcincola intestinalis</name>
    <dbReference type="NCBI Taxonomy" id="2606632"/>
    <lineage>
        <taxon>Bacteria</taxon>
        <taxon>Bacillati</taxon>
        <taxon>Bacillota</taxon>
        <taxon>Clostridia</taxon>
        <taxon>Lachnospirales</taxon>
        <taxon>Lachnospiraceae</taxon>
        <taxon>Porcincola</taxon>
    </lineage>
</organism>
<dbReference type="PANTHER" id="PTHR43085:SF57">
    <property type="entry name" value="CARBOHYDRATE KINASE PFKB DOMAIN-CONTAINING PROTEIN"/>
    <property type="match status" value="1"/>
</dbReference>
<keyword evidence="2" id="KW-0808">Transferase</keyword>
<dbReference type="InterPro" id="IPR011611">
    <property type="entry name" value="PfkB_dom"/>
</dbReference>